<dbReference type="AlphaFoldDB" id="A0A2K3MJ96"/>
<evidence type="ECO:0000256" key="5">
    <source>
        <dbReference type="ARBA" id="ARBA00023002"/>
    </source>
</evidence>
<evidence type="ECO:0000313" key="11">
    <source>
        <dbReference type="EMBL" id="PNX90841.1"/>
    </source>
</evidence>
<evidence type="ECO:0000256" key="3">
    <source>
        <dbReference type="ARBA" id="ARBA00022778"/>
    </source>
</evidence>
<dbReference type="GO" id="GO:0005789">
    <property type="term" value="C:endoplasmic reticulum membrane"/>
    <property type="evidence" value="ECO:0007669"/>
    <property type="project" value="TreeGrafter"/>
</dbReference>
<keyword evidence="10" id="KW-0812">Transmembrane</keyword>
<keyword evidence="8" id="KW-1207">Sterol metabolism</keyword>
<reference evidence="11 12" key="2">
    <citation type="journal article" date="2017" name="Front. Plant Sci.">
        <title>Gene Classification and Mining of Molecular Markers Useful in Red Clover (Trifolium pratense) Breeding.</title>
        <authorList>
            <person name="Istvanek J."/>
            <person name="Dluhosova J."/>
            <person name="Dluhos P."/>
            <person name="Patkova L."/>
            <person name="Nedelnik J."/>
            <person name="Repkova J."/>
        </authorList>
    </citation>
    <scope>NUCLEOTIDE SEQUENCE [LARGE SCALE GENOMIC DNA]</scope>
    <source>
        <strain evidence="12">cv. Tatra</strain>
        <tissue evidence="11">Young leaves</tissue>
    </source>
</reference>
<gene>
    <name evidence="11" type="ORF">L195_g046968</name>
</gene>
<keyword evidence="7" id="KW-0443">Lipid metabolism</keyword>
<keyword evidence="9" id="KW-0753">Steroid metabolism</keyword>
<keyword evidence="2" id="KW-0153">Cholesterol metabolism</keyword>
<comment type="caution">
    <text evidence="11">The sequence shown here is derived from an EMBL/GenBank/DDBJ whole genome shotgun (WGS) entry which is preliminary data.</text>
</comment>
<evidence type="ECO:0000256" key="9">
    <source>
        <dbReference type="ARBA" id="ARBA00023221"/>
    </source>
</evidence>
<evidence type="ECO:0000256" key="10">
    <source>
        <dbReference type="SAM" id="Phobius"/>
    </source>
</evidence>
<proteinExistence type="predicted"/>
<keyword evidence="6" id="KW-0756">Sterol biosynthesis</keyword>
<accession>A0A2K3MJ96</accession>
<evidence type="ECO:0000256" key="4">
    <source>
        <dbReference type="ARBA" id="ARBA00022955"/>
    </source>
</evidence>
<evidence type="ECO:0000256" key="8">
    <source>
        <dbReference type="ARBA" id="ARBA00023166"/>
    </source>
</evidence>
<reference evidence="11 12" key="1">
    <citation type="journal article" date="2014" name="Am. J. Bot.">
        <title>Genome assembly and annotation for red clover (Trifolium pratense; Fabaceae).</title>
        <authorList>
            <person name="Istvanek J."/>
            <person name="Jaros M."/>
            <person name="Krenek A."/>
            <person name="Repkova J."/>
        </authorList>
    </citation>
    <scope>NUCLEOTIDE SEQUENCE [LARGE SCALE GENOMIC DNA]</scope>
    <source>
        <strain evidence="12">cv. Tatra</strain>
        <tissue evidence="11">Young leaves</tissue>
    </source>
</reference>
<keyword evidence="1" id="KW-0444">Lipid biosynthesis</keyword>
<dbReference type="GO" id="GO:0006695">
    <property type="term" value="P:cholesterol biosynthetic process"/>
    <property type="evidence" value="ECO:0007669"/>
    <property type="project" value="UniProtKB-KW"/>
</dbReference>
<feature type="transmembrane region" description="Helical" evidence="10">
    <location>
        <begin position="14"/>
        <end position="36"/>
    </location>
</feature>
<dbReference type="EMBL" id="ASHM01064152">
    <property type="protein sequence ID" value="PNX90841.1"/>
    <property type="molecule type" value="Genomic_DNA"/>
</dbReference>
<dbReference type="Proteomes" id="UP000236291">
    <property type="component" value="Unassembled WGS sequence"/>
</dbReference>
<keyword evidence="10" id="KW-1133">Transmembrane helix</keyword>
<evidence type="ECO:0000256" key="7">
    <source>
        <dbReference type="ARBA" id="ARBA00023098"/>
    </source>
</evidence>
<keyword evidence="5" id="KW-0560">Oxidoreductase</keyword>
<sequence>MVESKNSDTVHSPIVTYASMLSLLTLCPPFVILLWYTMTVADGSVFNTFEYLNNNGLQGFLNLWPKPTLLACKIIAVYAAFEAALQLLLPGPTVYGPISPAGNRPVYKANGVAAYLVTLLTYVALW</sequence>
<organism evidence="11 12">
    <name type="scientific">Trifolium pratense</name>
    <name type="common">Red clover</name>
    <dbReference type="NCBI Taxonomy" id="57577"/>
    <lineage>
        <taxon>Eukaryota</taxon>
        <taxon>Viridiplantae</taxon>
        <taxon>Streptophyta</taxon>
        <taxon>Embryophyta</taxon>
        <taxon>Tracheophyta</taxon>
        <taxon>Spermatophyta</taxon>
        <taxon>Magnoliopsida</taxon>
        <taxon>eudicotyledons</taxon>
        <taxon>Gunneridae</taxon>
        <taxon>Pentapetalae</taxon>
        <taxon>rosids</taxon>
        <taxon>fabids</taxon>
        <taxon>Fabales</taxon>
        <taxon>Fabaceae</taxon>
        <taxon>Papilionoideae</taxon>
        <taxon>50 kb inversion clade</taxon>
        <taxon>NPAAA clade</taxon>
        <taxon>Hologalegina</taxon>
        <taxon>IRL clade</taxon>
        <taxon>Trifolieae</taxon>
        <taxon>Trifolium</taxon>
    </lineage>
</organism>
<keyword evidence="3" id="KW-0152">Cholesterol biosynthesis</keyword>
<keyword evidence="4" id="KW-0752">Steroid biosynthesis</keyword>
<evidence type="ECO:0000256" key="1">
    <source>
        <dbReference type="ARBA" id="ARBA00022516"/>
    </source>
</evidence>
<name>A0A2K3MJ96_TRIPR</name>
<dbReference type="ExpressionAtlas" id="A0A2K3MJ96">
    <property type="expression patterns" value="baseline"/>
</dbReference>
<dbReference type="PANTHER" id="PTHR21257:SF38">
    <property type="entry name" value="7-DEHYDROCHOLESTEROL REDUCTASE"/>
    <property type="match status" value="1"/>
</dbReference>
<dbReference type="PANTHER" id="PTHR21257">
    <property type="entry name" value="DELTA(14)-STEROL REDUCTASE"/>
    <property type="match status" value="1"/>
</dbReference>
<dbReference type="GO" id="GO:0047598">
    <property type="term" value="F:7-dehydrocholesterol reductase activity"/>
    <property type="evidence" value="ECO:0007669"/>
    <property type="project" value="TreeGrafter"/>
</dbReference>
<protein>
    <submittedName>
        <fullName evidence="11">7-dehydrocholesterol reductase-like protein</fullName>
    </submittedName>
</protein>
<evidence type="ECO:0000256" key="2">
    <source>
        <dbReference type="ARBA" id="ARBA00022548"/>
    </source>
</evidence>
<feature type="non-terminal residue" evidence="11">
    <location>
        <position position="126"/>
    </location>
</feature>
<dbReference type="GO" id="GO:0016132">
    <property type="term" value="P:brassinosteroid biosynthetic process"/>
    <property type="evidence" value="ECO:0007669"/>
    <property type="project" value="TreeGrafter"/>
</dbReference>
<evidence type="ECO:0000256" key="6">
    <source>
        <dbReference type="ARBA" id="ARBA00023011"/>
    </source>
</evidence>
<keyword evidence="10" id="KW-0472">Membrane</keyword>
<evidence type="ECO:0000313" key="12">
    <source>
        <dbReference type="Proteomes" id="UP000236291"/>
    </source>
</evidence>